<evidence type="ECO:0000256" key="8">
    <source>
        <dbReference type="ARBA" id="ARBA00022786"/>
    </source>
</evidence>
<feature type="binding site" evidence="13">
    <location>
        <position position="219"/>
    </location>
    <ligand>
        <name>Zn(2+)</name>
        <dbReference type="ChEBI" id="CHEBI:29105"/>
    </ligand>
</feature>
<evidence type="ECO:0000256" key="10">
    <source>
        <dbReference type="ARBA" id="ARBA00022807"/>
    </source>
</evidence>
<dbReference type="PROSITE" id="PS00973">
    <property type="entry name" value="USP_2"/>
    <property type="match status" value="1"/>
</dbReference>
<comment type="caution">
    <text evidence="18">The sequence shown here is derived from an EMBL/GenBank/DDBJ whole genome shotgun (WGS) entry which is preliminary data.</text>
</comment>
<dbReference type="FunFam" id="1.10.8.10:FF:000103">
    <property type="entry name" value="Ubiquitin carboxyl-terminal hydrolase"/>
    <property type="match status" value="1"/>
</dbReference>
<evidence type="ECO:0000256" key="6">
    <source>
        <dbReference type="ARBA" id="ARBA00022737"/>
    </source>
</evidence>
<evidence type="ECO:0000256" key="9">
    <source>
        <dbReference type="ARBA" id="ARBA00022801"/>
    </source>
</evidence>
<dbReference type="PROSITE" id="PS50030">
    <property type="entry name" value="UBA"/>
    <property type="match status" value="2"/>
</dbReference>
<evidence type="ECO:0000256" key="1">
    <source>
        <dbReference type="ARBA" id="ARBA00000707"/>
    </source>
</evidence>
<dbReference type="Pfam" id="PF00443">
    <property type="entry name" value="UCH"/>
    <property type="match status" value="1"/>
</dbReference>
<keyword evidence="10" id="KW-0788">Thiol protease</keyword>
<dbReference type="CDD" id="cd14385">
    <property type="entry name" value="UBA1_spUBP14_like"/>
    <property type="match status" value="1"/>
</dbReference>
<dbReference type="SUPFAM" id="SSF46934">
    <property type="entry name" value="UBA-like"/>
    <property type="match status" value="1"/>
</dbReference>
<dbReference type="SMART" id="SM00290">
    <property type="entry name" value="ZnF_UBP"/>
    <property type="match status" value="2"/>
</dbReference>
<feature type="domain" description="USP" evidence="16">
    <location>
        <begin position="332"/>
        <end position="876"/>
    </location>
</feature>
<evidence type="ECO:0000256" key="11">
    <source>
        <dbReference type="ARBA" id="ARBA00022833"/>
    </source>
</evidence>
<dbReference type="InterPro" id="IPR041432">
    <property type="entry name" value="UBP13_Znf-UBP_var"/>
</dbReference>
<dbReference type="InterPro" id="IPR018200">
    <property type="entry name" value="USP_CS"/>
</dbReference>
<feature type="binding site" evidence="13">
    <location>
        <position position="189"/>
    </location>
    <ligand>
        <name>Zn(2+)</name>
        <dbReference type="ChEBI" id="CHEBI:29105"/>
    </ligand>
</feature>
<sequence>MASCPHQSELSKLQPPKLSQSVHREDCTQCFDNQDGDDGIDVCLVCFNGACLGQDRHHARTHVARTGHAFTLNVVRRPKPKPTNSRGDDEPPAKMTKLAIAQEREEDKYDHRTVLRCWTCDPVDGGVIVADDDTTKRLTDGIMQSLSSARQSEVKAWEEEIFACSHPLLLEQLASGPIPAEGLAHCASCDLTSNLWLCLTCGALDCGRQQYGGTGGNGHALVHFNATQHPICVKLGTITPEGGADIYCYACNDARLDPELTTHLATFGINVMSQKKTEKSMTELQIEQNLTFDFSLTAEDGSALTPVFGSGTTGLSNLGNRYGEFLAQRETRSLIRFHYSCYMASVLQTLFSLSAFQDRYYRRPSSELSQDYVLEKAALHWASCSQALPADCLECQLFKLADGLLSGRYSHPHTEHRPFDSFLISLDTDVHPAPSDPLAHPAPEHTPWQIGLRPAGFKALVGKGHAEFGTMRQQDAEEFFGHLLTVIRRYNHQLRGGALGEGEPTEIFSFGLEQRLECLGCHRVRYRTDNMDVLSLGVPAAEIEGAGDASKPIYAPVPLELCLDLFLGQETVEYQCEAGCGKTQAVRRTQLATFPDVLVVHAKRFQLKNWVPTKLDIPIILPEGNLVLNDYLGKGLQPGEEELPDGSSSSAAASLPQFDADAMEQLEGMGFPTVRCQKALLATGNSGAEAAMEWLFAHMEDPGRQGCFRVMNELSVTADIDKPIQLGRPSVPEPPAEEIALLADMGFTYAQARKALLETDGNPERAVEWLFNHPDDTGEMDVPAGAAQTMTTRKQTTGGSPTLPAMYRLKGFISHKGPSVHSGHYVAHVLMPRAPNAMEDGNEAWVLFNDEKVVVADRASVAELKKLAYMYVFEKV</sequence>
<dbReference type="CDD" id="cd14386">
    <property type="entry name" value="UBA2_UBP5"/>
    <property type="match status" value="1"/>
</dbReference>
<dbReference type="PANTHER" id="PTHR24006:SF664">
    <property type="entry name" value="UBIQUITIN CARBOXYL-TERMINAL HYDROLASE"/>
    <property type="match status" value="1"/>
</dbReference>
<dbReference type="Pfam" id="PF00627">
    <property type="entry name" value="UBA"/>
    <property type="match status" value="2"/>
</dbReference>
<dbReference type="SUPFAM" id="SSF57850">
    <property type="entry name" value="RING/U-box"/>
    <property type="match status" value="2"/>
</dbReference>
<evidence type="ECO:0000313" key="19">
    <source>
        <dbReference type="Proteomes" id="UP000683000"/>
    </source>
</evidence>
<dbReference type="GO" id="GO:0016579">
    <property type="term" value="P:protein deubiquitination"/>
    <property type="evidence" value="ECO:0007669"/>
    <property type="project" value="InterPro"/>
</dbReference>
<reference evidence="18" key="1">
    <citation type="submission" date="2021-03" db="EMBL/GenBank/DDBJ databases">
        <title>Evolutionary innovations through gain and loss of genes in the ectomycorrhizal Boletales.</title>
        <authorList>
            <person name="Wu G."/>
            <person name="Miyauchi S."/>
            <person name="Morin E."/>
            <person name="Yang Z.-L."/>
            <person name="Xu J."/>
            <person name="Martin F.M."/>
        </authorList>
    </citation>
    <scope>NUCLEOTIDE SEQUENCE</scope>
    <source>
        <strain evidence="18">BR01</strain>
    </source>
</reference>
<dbReference type="PROSITE" id="PS50235">
    <property type="entry name" value="USP_3"/>
    <property type="match status" value="1"/>
</dbReference>
<dbReference type="GO" id="GO:0005829">
    <property type="term" value="C:cytosol"/>
    <property type="evidence" value="ECO:0007669"/>
    <property type="project" value="TreeGrafter"/>
</dbReference>
<keyword evidence="6" id="KW-0677">Repeat</keyword>
<dbReference type="InterPro" id="IPR001394">
    <property type="entry name" value="Peptidase_C19_UCH"/>
</dbReference>
<keyword evidence="11 13" id="KW-0862">Zinc</keyword>
<dbReference type="InterPro" id="IPR016652">
    <property type="entry name" value="Ubiquitinyl_hydrolase"/>
</dbReference>
<dbReference type="AlphaFoldDB" id="A0A8I2YEZ1"/>
<dbReference type="GO" id="GO:0004843">
    <property type="term" value="F:cysteine-type deubiquitinase activity"/>
    <property type="evidence" value="ECO:0007669"/>
    <property type="project" value="UniProtKB-EC"/>
</dbReference>
<dbReference type="Gene3D" id="3.90.70.10">
    <property type="entry name" value="Cysteine proteinases"/>
    <property type="match status" value="2"/>
</dbReference>
<dbReference type="PANTHER" id="PTHR24006">
    <property type="entry name" value="UBIQUITIN CARBOXYL-TERMINAL HYDROLASE"/>
    <property type="match status" value="1"/>
</dbReference>
<protein>
    <recommendedName>
        <fullName evidence="3">ubiquitinyl hydrolase 1</fullName>
        <ecNumber evidence="3">3.4.19.12</ecNumber>
    </recommendedName>
</protein>
<evidence type="ECO:0000256" key="12">
    <source>
        <dbReference type="PIRSR" id="PIRSR016308-1"/>
    </source>
</evidence>
<keyword evidence="19" id="KW-1185">Reference proteome</keyword>
<feature type="active site" description="Proton acceptor" evidence="12">
    <location>
        <position position="824"/>
    </location>
</feature>
<comment type="similarity">
    <text evidence="2">Belongs to the peptidase C19 family.</text>
</comment>
<gene>
    <name evidence="18" type="ORF">JVT61DRAFT_11258</name>
</gene>
<dbReference type="InterPro" id="IPR001607">
    <property type="entry name" value="Znf_UBP"/>
</dbReference>
<dbReference type="EMBL" id="JAGFBS010000047">
    <property type="protein sequence ID" value="KAG6370630.1"/>
    <property type="molecule type" value="Genomic_DNA"/>
</dbReference>
<dbReference type="InterPro" id="IPR038765">
    <property type="entry name" value="Papain-like_cys_pep_sf"/>
</dbReference>
<dbReference type="InterPro" id="IPR015940">
    <property type="entry name" value="UBA"/>
</dbReference>
<organism evidence="18 19">
    <name type="scientific">Boletus reticuloceps</name>
    <dbReference type="NCBI Taxonomy" id="495285"/>
    <lineage>
        <taxon>Eukaryota</taxon>
        <taxon>Fungi</taxon>
        <taxon>Dikarya</taxon>
        <taxon>Basidiomycota</taxon>
        <taxon>Agaricomycotina</taxon>
        <taxon>Agaricomycetes</taxon>
        <taxon>Agaricomycetidae</taxon>
        <taxon>Boletales</taxon>
        <taxon>Boletineae</taxon>
        <taxon>Boletaceae</taxon>
        <taxon>Boletoideae</taxon>
        <taxon>Boletus</taxon>
    </lineage>
</organism>
<dbReference type="EC" id="3.4.19.12" evidence="3"/>
<feature type="active site" description="Nucleophile" evidence="12">
    <location>
        <position position="341"/>
    </location>
</feature>
<dbReference type="GO" id="GO:0005634">
    <property type="term" value="C:nucleus"/>
    <property type="evidence" value="ECO:0007669"/>
    <property type="project" value="TreeGrafter"/>
</dbReference>
<evidence type="ECO:0000256" key="7">
    <source>
        <dbReference type="ARBA" id="ARBA00022771"/>
    </source>
</evidence>
<dbReference type="Pfam" id="PF17807">
    <property type="entry name" value="zf-UBP_var"/>
    <property type="match status" value="1"/>
</dbReference>
<comment type="catalytic activity">
    <reaction evidence="1">
        <text>Thiol-dependent hydrolysis of ester, thioester, amide, peptide and isopeptide bonds formed by the C-terminal Gly of ubiquitin (a 76-residue protein attached to proteins as an intracellular targeting signal).</text>
        <dbReference type="EC" id="3.4.19.12"/>
    </reaction>
</comment>
<dbReference type="CDD" id="cd02658">
    <property type="entry name" value="Peptidase_C19B"/>
    <property type="match status" value="1"/>
</dbReference>
<dbReference type="OrthoDB" id="361536at2759"/>
<keyword evidence="7 14" id="KW-0863">Zinc-finger</keyword>
<dbReference type="PIRSF" id="PIRSF016308">
    <property type="entry name" value="UBP"/>
    <property type="match status" value="1"/>
</dbReference>
<dbReference type="Gene3D" id="1.10.8.10">
    <property type="entry name" value="DNA helicase RuvA subunit, C-terminal domain"/>
    <property type="match status" value="2"/>
</dbReference>
<dbReference type="SMART" id="SM00165">
    <property type="entry name" value="UBA"/>
    <property type="match status" value="2"/>
</dbReference>
<keyword evidence="9" id="KW-0378">Hydrolase</keyword>
<feature type="binding site" evidence="13">
    <location>
        <position position="206"/>
    </location>
    <ligand>
        <name>Zn(2+)</name>
        <dbReference type="ChEBI" id="CHEBI:29105"/>
    </ligand>
</feature>
<evidence type="ECO:0000259" key="15">
    <source>
        <dbReference type="PROSITE" id="PS50030"/>
    </source>
</evidence>
<proteinExistence type="inferred from homology"/>
<dbReference type="Proteomes" id="UP000683000">
    <property type="component" value="Unassembled WGS sequence"/>
</dbReference>
<evidence type="ECO:0000256" key="3">
    <source>
        <dbReference type="ARBA" id="ARBA00012759"/>
    </source>
</evidence>
<dbReference type="InterPro" id="IPR013083">
    <property type="entry name" value="Znf_RING/FYVE/PHD"/>
</dbReference>
<evidence type="ECO:0000256" key="14">
    <source>
        <dbReference type="PROSITE-ProRule" id="PRU00502"/>
    </source>
</evidence>
<dbReference type="Gene3D" id="3.30.40.10">
    <property type="entry name" value="Zinc/RING finger domain, C3HC4 (zinc finger)"/>
    <property type="match status" value="2"/>
</dbReference>
<feature type="binding site" evidence="13">
    <location>
        <position position="186"/>
    </location>
    <ligand>
        <name>Zn(2+)</name>
        <dbReference type="ChEBI" id="CHEBI:29105"/>
    </ligand>
</feature>
<dbReference type="SUPFAM" id="SSF54001">
    <property type="entry name" value="Cysteine proteinases"/>
    <property type="match status" value="1"/>
</dbReference>
<dbReference type="PROSITE" id="PS50271">
    <property type="entry name" value="ZF_UBP"/>
    <property type="match status" value="1"/>
</dbReference>
<name>A0A8I2YEZ1_9AGAM</name>
<dbReference type="InterPro" id="IPR050164">
    <property type="entry name" value="Peptidase_C19"/>
</dbReference>
<evidence type="ECO:0000256" key="13">
    <source>
        <dbReference type="PIRSR" id="PIRSR016308-3"/>
    </source>
</evidence>
<evidence type="ECO:0000259" key="17">
    <source>
        <dbReference type="PROSITE" id="PS50271"/>
    </source>
</evidence>
<accession>A0A8I2YEZ1</accession>
<evidence type="ECO:0000256" key="2">
    <source>
        <dbReference type="ARBA" id="ARBA00009085"/>
    </source>
</evidence>
<evidence type="ECO:0000313" key="18">
    <source>
        <dbReference type="EMBL" id="KAG6370630.1"/>
    </source>
</evidence>
<keyword evidence="4" id="KW-0645">Protease</keyword>
<dbReference type="FunFam" id="3.30.40.10:FF:000396">
    <property type="entry name" value="Ubiquitin carboxyl-terminal hydrolase"/>
    <property type="match status" value="1"/>
</dbReference>
<evidence type="ECO:0000259" key="16">
    <source>
        <dbReference type="PROSITE" id="PS50235"/>
    </source>
</evidence>
<feature type="domain" description="UBA" evidence="15">
    <location>
        <begin position="733"/>
        <end position="773"/>
    </location>
</feature>
<dbReference type="InterPro" id="IPR028889">
    <property type="entry name" value="USP"/>
</dbReference>
<keyword evidence="8" id="KW-0833">Ubl conjugation pathway</keyword>
<keyword evidence="5 13" id="KW-0479">Metal-binding</keyword>
<dbReference type="GO" id="GO:0008270">
    <property type="term" value="F:zinc ion binding"/>
    <property type="evidence" value="ECO:0007669"/>
    <property type="project" value="UniProtKB-KW"/>
</dbReference>
<dbReference type="FunFam" id="3.30.40.10:FF:000587">
    <property type="entry name" value="Ubiquitin carboxyl-terminal hydrolase"/>
    <property type="match status" value="1"/>
</dbReference>
<dbReference type="GO" id="GO:0006508">
    <property type="term" value="P:proteolysis"/>
    <property type="evidence" value="ECO:0007669"/>
    <property type="project" value="UniProtKB-KW"/>
</dbReference>
<evidence type="ECO:0000256" key="5">
    <source>
        <dbReference type="ARBA" id="ARBA00022723"/>
    </source>
</evidence>
<evidence type="ECO:0000256" key="4">
    <source>
        <dbReference type="ARBA" id="ARBA00022670"/>
    </source>
</evidence>
<dbReference type="InterPro" id="IPR009060">
    <property type="entry name" value="UBA-like_sf"/>
</dbReference>
<feature type="domain" description="UBP-type" evidence="17">
    <location>
        <begin position="162"/>
        <end position="271"/>
    </location>
</feature>
<feature type="domain" description="UBA" evidence="15">
    <location>
        <begin position="657"/>
        <end position="698"/>
    </location>
</feature>
<dbReference type="Pfam" id="PF02148">
    <property type="entry name" value="zf-UBP"/>
    <property type="match status" value="1"/>
</dbReference>